<organism evidence="1 2">
    <name type="scientific">Aphis glycines</name>
    <name type="common">Soybean aphid</name>
    <dbReference type="NCBI Taxonomy" id="307491"/>
    <lineage>
        <taxon>Eukaryota</taxon>
        <taxon>Metazoa</taxon>
        <taxon>Ecdysozoa</taxon>
        <taxon>Arthropoda</taxon>
        <taxon>Hexapoda</taxon>
        <taxon>Insecta</taxon>
        <taxon>Pterygota</taxon>
        <taxon>Neoptera</taxon>
        <taxon>Paraneoptera</taxon>
        <taxon>Hemiptera</taxon>
        <taxon>Sternorrhyncha</taxon>
        <taxon>Aphidomorpha</taxon>
        <taxon>Aphidoidea</taxon>
        <taxon>Aphididae</taxon>
        <taxon>Aphidini</taxon>
        <taxon>Aphis</taxon>
        <taxon>Aphis</taxon>
    </lineage>
</organism>
<gene>
    <name evidence="1" type="ORF">AGLY_007957</name>
</gene>
<protein>
    <submittedName>
        <fullName evidence="1">Uncharacterized protein</fullName>
    </submittedName>
</protein>
<keyword evidence="2" id="KW-1185">Reference proteome</keyword>
<evidence type="ECO:0000313" key="1">
    <source>
        <dbReference type="EMBL" id="KAE9535224.1"/>
    </source>
</evidence>
<proteinExistence type="predicted"/>
<comment type="caution">
    <text evidence="1">The sequence shown here is derived from an EMBL/GenBank/DDBJ whole genome shotgun (WGS) entry which is preliminary data.</text>
</comment>
<evidence type="ECO:0000313" key="2">
    <source>
        <dbReference type="Proteomes" id="UP000475862"/>
    </source>
</evidence>
<accession>A0A6G0TLT3</accession>
<dbReference type="AlphaFoldDB" id="A0A6G0TLT3"/>
<reference evidence="1 2" key="1">
    <citation type="submission" date="2019-08" db="EMBL/GenBank/DDBJ databases">
        <title>The genome of the soybean aphid Biotype 1, its phylome, world population structure and adaptation to the North American continent.</title>
        <authorList>
            <person name="Giordano R."/>
            <person name="Donthu R.K."/>
            <person name="Hernandez A.G."/>
            <person name="Wright C.L."/>
            <person name="Zimin A.V."/>
        </authorList>
    </citation>
    <scope>NUCLEOTIDE SEQUENCE [LARGE SCALE GENOMIC DNA]</scope>
    <source>
        <tissue evidence="1">Whole aphids</tissue>
    </source>
</reference>
<dbReference type="Proteomes" id="UP000475862">
    <property type="component" value="Unassembled WGS sequence"/>
</dbReference>
<sequence length="177" mass="20675">MLKRFSNANTSLFNRLVIKNSIALGLSSSKNYNTPLIICVKSSKQVKYFEASFKKLCTVPELVNAYRYGFWLKCGTSSKENILWSLIKKYGLFSETFNDFKRVKKDLEKLTLPYLILYETAVINYPAPSPKIDRALSSMDDSITPCYYLWCHIRVETLKEEHKKYKLYRSKNKIPKI</sequence>
<name>A0A6G0TLT3_APHGL</name>
<dbReference type="EMBL" id="VYZN01000026">
    <property type="protein sequence ID" value="KAE9535224.1"/>
    <property type="molecule type" value="Genomic_DNA"/>
</dbReference>